<reference evidence="1" key="1">
    <citation type="journal article" date="2015" name="Nature">
        <title>Complex archaea that bridge the gap between prokaryotes and eukaryotes.</title>
        <authorList>
            <person name="Spang A."/>
            <person name="Saw J.H."/>
            <person name="Jorgensen S.L."/>
            <person name="Zaremba-Niedzwiedzka K."/>
            <person name="Martijn J."/>
            <person name="Lind A.E."/>
            <person name="van Eijk R."/>
            <person name="Schleper C."/>
            <person name="Guy L."/>
            <person name="Ettema T.J."/>
        </authorList>
    </citation>
    <scope>NUCLEOTIDE SEQUENCE</scope>
</reference>
<comment type="caution">
    <text evidence="1">The sequence shown here is derived from an EMBL/GenBank/DDBJ whole genome shotgun (WGS) entry which is preliminary data.</text>
</comment>
<name>A0A0F9EUC4_9ZZZZ</name>
<sequence length="104" mass="12180">MTDYTKKQPCGECGKMVESQEKHTYEDCLKWLQKLKDGRLLELAKKYGDNYTYGKIIESIKEDIIKPIFDDLKERLFATSHKDELVILRTDLDKIKAKHLGSKE</sequence>
<organism evidence="1">
    <name type="scientific">marine sediment metagenome</name>
    <dbReference type="NCBI Taxonomy" id="412755"/>
    <lineage>
        <taxon>unclassified sequences</taxon>
        <taxon>metagenomes</taxon>
        <taxon>ecological metagenomes</taxon>
    </lineage>
</organism>
<dbReference type="EMBL" id="LAZR01035479">
    <property type="protein sequence ID" value="KKL27398.1"/>
    <property type="molecule type" value="Genomic_DNA"/>
</dbReference>
<gene>
    <name evidence="1" type="ORF">LCGC14_2385540</name>
</gene>
<proteinExistence type="predicted"/>
<protein>
    <submittedName>
        <fullName evidence="1">Uncharacterized protein</fullName>
    </submittedName>
</protein>
<dbReference type="AlphaFoldDB" id="A0A0F9EUC4"/>
<accession>A0A0F9EUC4</accession>
<evidence type="ECO:0000313" key="1">
    <source>
        <dbReference type="EMBL" id="KKL27398.1"/>
    </source>
</evidence>